<dbReference type="EMBL" id="BK014968">
    <property type="protein sequence ID" value="DAD84896.1"/>
    <property type="molecule type" value="Genomic_DNA"/>
</dbReference>
<name>A0A8S5MRX2_9CAUD</name>
<proteinExistence type="predicted"/>
<accession>A0A8S5MRX2</accession>
<protein>
    <submittedName>
        <fullName evidence="1">Uncharacterized protein</fullName>
    </submittedName>
</protein>
<organism evidence="1">
    <name type="scientific">Myoviridae sp. ctfrL10</name>
    <dbReference type="NCBI Taxonomy" id="2826678"/>
    <lineage>
        <taxon>Viruses</taxon>
        <taxon>Duplodnaviria</taxon>
        <taxon>Heunggongvirae</taxon>
        <taxon>Uroviricota</taxon>
        <taxon>Caudoviricetes</taxon>
    </lineage>
</organism>
<evidence type="ECO:0000313" key="1">
    <source>
        <dbReference type="EMBL" id="DAD84896.1"/>
    </source>
</evidence>
<sequence>MSYSGREAGFTGGVIELPQLVLTSCGNSLGKVMVTRWNDLW</sequence>
<reference evidence="1" key="1">
    <citation type="journal article" date="2021" name="Proc. Natl. Acad. Sci. U.S.A.">
        <title>A Catalog of Tens of Thousands of Viruses from Human Metagenomes Reveals Hidden Associations with Chronic Diseases.</title>
        <authorList>
            <person name="Tisza M.J."/>
            <person name="Buck C.B."/>
        </authorList>
    </citation>
    <scope>NUCLEOTIDE SEQUENCE</scope>
    <source>
        <strain evidence="1">CtfrL10</strain>
    </source>
</reference>